<keyword evidence="11" id="KW-1185">Reference proteome</keyword>
<keyword evidence="2" id="KW-0813">Transport</keyword>
<name>A0A0F3KAE3_9GAMM</name>
<evidence type="ECO:0000313" key="10">
    <source>
        <dbReference type="EMBL" id="KJV28111.1"/>
    </source>
</evidence>
<proteinExistence type="predicted"/>
<dbReference type="PROSITE" id="PS51373">
    <property type="entry name" value="HIPIP"/>
    <property type="match status" value="1"/>
</dbReference>
<reference evidence="10 11" key="1">
    <citation type="submission" date="2015-03" db="EMBL/GenBank/DDBJ databases">
        <title>Draft genome sequence of Luteibacter yeojuensis strain SU11.</title>
        <authorList>
            <person name="Sulaiman J."/>
            <person name="Priya K."/>
            <person name="Chan K.-G."/>
        </authorList>
    </citation>
    <scope>NUCLEOTIDE SEQUENCE [LARGE SCALE GENOMIC DNA]</scope>
    <source>
        <strain evidence="10 11">SU11</strain>
    </source>
</reference>
<keyword evidence="3" id="KW-0004">4Fe-4S</keyword>
<dbReference type="GO" id="GO:0009055">
    <property type="term" value="F:electron transfer activity"/>
    <property type="evidence" value="ECO:0007669"/>
    <property type="project" value="InterPro"/>
</dbReference>
<dbReference type="GO" id="GO:0046872">
    <property type="term" value="F:metal ion binding"/>
    <property type="evidence" value="ECO:0007669"/>
    <property type="project" value="UniProtKB-KW"/>
</dbReference>
<comment type="caution">
    <text evidence="10">The sequence shown here is derived from an EMBL/GenBank/DDBJ whole genome shotgun (WGS) entry which is preliminary data.</text>
</comment>
<organism evidence="10 11">
    <name type="scientific">Luteibacter yeojuensis</name>
    <dbReference type="NCBI Taxonomy" id="345309"/>
    <lineage>
        <taxon>Bacteria</taxon>
        <taxon>Pseudomonadati</taxon>
        <taxon>Pseudomonadota</taxon>
        <taxon>Gammaproteobacteria</taxon>
        <taxon>Lysobacterales</taxon>
        <taxon>Rhodanobacteraceae</taxon>
        <taxon>Luteibacter</taxon>
    </lineage>
</organism>
<dbReference type="InterPro" id="IPR000170">
    <property type="entry name" value="High_potential_FeS_prot"/>
</dbReference>
<dbReference type="InterPro" id="IPR019546">
    <property type="entry name" value="TAT_signal_bac_arc"/>
</dbReference>
<dbReference type="Proteomes" id="UP000033651">
    <property type="component" value="Unassembled WGS sequence"/>
</dbReference>
<dbReference type="GO" id="GO:0019646">
    <property type="term" value="P:aerobic electron transport chain"/>
    <property type="evidence" value="ECO:0007669"/>
    <property type="project" value="InterPro"/>
</dbReference>
<feature type="domain" description="High potential iron-sulfur proteins family profile" evidence="9">
    <location>
        <begin position="38"/>
        <end position="111"/>
    </location>
</feature>
<evidence type="ECO:0000256" key="3">
    <source>
        <dbReference type="ARBA" id="ARBA00022485"/>
    </source>
</evidence>
<evidence type="ECO:0000256" key="6">
    <source>
        <dbReference type="ARBA" id="ARBA00022982"/>
    </source>
</evidence>
<dbReference type="AlphaFoldDB" id="A0A0F3KAE3"/>
<keyword evidence="8" id="KW-0411">Iron-sulfur</keyword>
<sequence length="111" mass="11631">MSQNDTRDIEGRRRFLKAAAGSVAAAAVLGGVPRLGQAQDLPHLSPSDPTATALKYVEDGSKAQGRKTPNDTCMNCNFYQGKAGAAWGPCQLFPGKAVAAKGWCVSHAVMI</sequence>
<dbReference type="Pfam" id="PF01355">
    <property type="entry name" value="HIPIP"/>
    <property type="match status" value="1"/>
</dbReference>
<evidence type="ECO:0000256" key="5">
    <source>
        <dbReference type="ARBA" id="ARBA00022729"/>
    </source>
</evidence>
<dbReference type="SUPFAM" id="SSF57652">
    <property type="entry name" value="HIPIP (high potential iron protein)"/>
    <property type="match status" value="1"/>
</dbReference>
<comment type="function">
    <text evidence="1">Specific class of high-redox-potential 4Fe-4S ferredoxins. Functions in anaerobic electron transport in most purple and in some other photosynthetic bacteria and in at least one genus (Paracoccus) of halophilic, denitrifying bacteria.</text>
</comment>
<dbReference type="Gene3D" id="4.10.490.10">
    <property type="entry name" value="High potential iron-sulphur protein"/>
    <property type="match status" value="1"/>
</dbReference>
<dbReference type="EMBL" id="JZRB01000045">
    <property type="protein sequence ID" value="KJV28111.1"/>
    <property type="molecule type" value="Genomic_DNA"/>
</dbReference>
<dbReference type="OrthoDB" id="5298540at2"/>
<dbReference type="NCBIfam" id="TIGR01409">
    <property type="entry name" value="TAT_signal_seq"/>
    <property type="match status" value="1"/>
</dbReference>
<keyword evidence="5" id="KW-0732">Signal</keyword>
<keyword evidence="4" id="KW-0479">Metal-binding</keyword>
<dbReference type="InterPro" id="IPR036369">
    <property type="entry name" value="HIPIP_sf"/>
</dbReference>
<keyword evidence="7" id="KW-0408">Iron</keyword>
<evidence type="ECO:0000313" key="11">
    <source>
        <dbReference type="Proteomes" id="UP000033651"/>
    </source>
</evidence>
<evidence type="ECO:0000256" key="2">
    <source>
        <dbReference type="ARBA" id="ARBA00022448"/>
    </source>
</evidence>
<evidence type="ECO:0000256" key="4">
    <source>
        <dbReference type="ARBA" id="ARBA00022723"/>
    </source>
</evidence>
<dbReference type="PATRIC" id="fig|345309.4.peg.3234"/>
<dbReference type="PROSITE" id="PS51318">
    <property type="entry name" value="TAT"/>
    <property type="match status" value="1"/>
</dbReference>
<accession>A0A0F3KAE3</accession>
<evidence type="ECO:0000259" key="9">
    <source>
        <dbReference type="PROSITE" id="PS51373"/>
    </source>
</evidence>
<dbReference type="GO" id="GO:0051539">
    <property type="term" value="F:4 iron, 4 sulfur cluster binding"/>
    <property type="evidence" value="ECO:0007669"/>
    <property type="project" value="UniProtKB-KW"/>
</dbReference>
<evidence type="ECO:0000256" key="7">
    <source>
        <dbReference type="ARBA" id="ARBA00023004"/>
    </source>
</evidence>
<dbReference type="InterPro" id="IPR006311">
    <property type="entry name" value="TAT_signal"/>
</dbReference>
<keyword evidence="6" id="KW-0249">Electron transport</keyword>
<dbReference type="RefSeq" id="WP_045830863.1">
    <property type="nucleotide sequence ID" value="NZ_JZRB01000045.1"/>
</dbReference>
<protein>
    <submittedName>
        <fullName evidence="10">High potential iron-sulfur protein</fullName>
    </submittedName>
</protein>
<evidence type="ECO:0000256" key="1">
    <source>
        <dbReference type="ARBA" id="ARBA00002137"/>
    </source>
</evidence>
<gene>
    <name evidence="10" type="ORF">VI08_17260</name>
</gene>
<evidence type="ECO:0000256" key="8">
    <source>
        <dbReference type="ARBA" id="ARBA00023014"/>
    </source>
</evidence>